<evidence type="ECO:0000256" key="3">
    <source>
        <dbReference type="ARBA" id="ARBA00022833"/>
    </source>
</evidence>
<dbReference type="Ensembl" id="ENSOANT00000015434.3">
    <property type="protein sequence ID" value="ENSOANP00000015431.2"/>
    <property type="gene ID" value="ENSOANG00000009725.3"/>
</dbReference>
<evidence type="ECO:0000256" key="4">
    <source>
        <dbReference type="PROSITE-ProRule" id="PRU00134"/>
    </source>
</evidence>
<dbReference type="PROSITE" id="PS50865">
    <property type="entry name" value="ZF_MYND_2"/>
    <property type="match status" value="1"/>
</dbReference>
<evidence type="ECO:0000313" key="6">
    <source>
        <dbReference type="Ensembl" id="ENSOANP00000015431.2"/>
    </source>
</evidence>
<dbReference type="PROSITE" id="PS01360">
    <property type="entry name" value="ZF_MYND_1"/>
    <property type="match status" value="1"/>
</dbReference>
<dbReference type="Bgee" id="ENSOANG00000009725">
    <property type="expression patterns" value="Expressed in testis and 2 other cell types or tissues"/>
</dbReference>
<accession>F6ZUQ7</accession>
<evidence type="ECO:0000313" key="7">
    <source>
        <dbReference type="Proteomes" id="UP000002279"/>
    </source>
</evidence>
<reference evidence="6 7" key="1">
    <citation type="journal article" date="2008" name="Nature">
        <title>Genome analysis of the platypus reveals unique signatures of evolution.</title>
        <authorList>
            <person name="Warren W.C."/>
            <person name="Hillier L.W."/>
            <person name="Marshall Graves J.A."/>
            <person name="Birney E."/>
            <person name="Ponting C.P."/>
            <person name="Grutzner F."/>
            <person name="Belov K."/>
            <person name="Miller W."/>
            <person name="Clarke L."/>
            <person name="Chinwalla A.T."/>
            <person name="Yang S.P."/>
            <person name="Heger A."/>
            <person name="Locke D.P."/>
            <person name="Miethke P."/>
            <person name="Waters P.D."/>
            <person name="Veyrunes F."/>
            <person name="Fulton L."/>
            <person name="Fulton B."/>
            <person name="Graves T."/>
            <person name="Wallis J."/>
            <person name="Puente X.S."/>
            <person name="Lopez-Otin C."/>
            <person name="Ordonez G.R."/>
            <person name="Eichler E.E."/>
            <person name="Chen L."/>
            <person name="Cheng Z."/>
            <person name="Deakin J.E."/>
            <person name="Alsop A."/>
            <person name="Thompson K."/>
            <person name="Kirby P."/>
            <person name="Papenfuss A.T."/>
            <person name="Wakefield M.J."/>
            <person name="Olender T."/>
            <person name="Lancet D."/>
            <person name="Huttley G.A."/>
            <person name="Smit A.F."/>
            <person name="Pask A."/>
            <person name="Temple-Smith P."/>
            <person name="Batzer M.A."/>
            <person name="Walker J.A."/>
            <person name="Konkel M.K."/>
            <person name="Harris R.S."/>
            <person name="Whittington C.M."/>
            <person name="Wong E.S."/>
            <person name="Gemmell N.J."/>
            <person name="Buschiazzo E."/>
            <person name="Vargas Jentzsch I.M."/>
            <person name="Merkel A."/>
            <person name="Schmitz J."/>
            <person name="Zemann A."/>
            <person name="Churakov G."/>
            <person name="Kriegs J.O."/>
            <person name="Brosius J."/>
            <person name="Murchison E.P."/>
            <person name="Sachidanandam R."/>
            <person name="Smith C."/>
            <person name="Hannon G.J."/>
            <person name="Tsend-Ayush E."/>
            <person name="McMillan D."/>
            <person name="Attenborough R."/>
            <person name="Rens W."/>
            <person name="Ferguson-Smith M."/>
            <person name="Lefevre C.M."/>
            <person name="Sharp J.A."/>
            <person name="Nicholas K.R."/>
            <person name="Ray D.A."/>
            <person name="Kube M."/>
            <person name="Reinhardt R."/>
            <person name="Pringle T.H."/>
            <person name="Taylor J."/>
            <person name="Jones R.C."/>
            <person name="Nixon B."/>
            <person name="Dacheux J.L."/>
            <person name="Niwa H."/>
            <person name="Sekita Y."/>
            <person name="Huang X."/>
            <person name="Stark A."/>
            <person name="Kheradpour P."/>
            <person name="Kellis M."/>
            <person name="Flicek P."/>
            <person name="Chen Y."/>
            <person name="Webber C."/>
            <person name="Hardison R."/>
            <person name="Nelson J."/>
            <person name="Hallsworth-Pepin K."/>
            <person name="Delehaunty K."/>
            <person name="Markovic C."/>
            <person name="Minx P."/>
            <person name="Feng Y."/>
            <person name="Kremitzki C."/>
            <person name="Mitreva M."/>
            <person name="Glasscock J."/>
            <person name="Wylie T."/>
            <person name="Wohldmann P."/>
            <person name="Thiru P."/>
            <person name="Nhan M.N."/>
            <person name="Pohl C.S."/>
            <person name="Smith S.M."/>
            <person name="Hou S."/>
            <person name="Nefedov M."/>
            <person name="de Jong P.J."/>
            <person name="Renfree M.B."/>
            <person name="Mardis E.R."/>
            <person name="Wilson R.K."/>
        </authorList>
    </citation>
    <scope>NUCLEOTIDE SEQUENCE [LARGE SCALE GENOMIC DNA]</scope>
    <source>
        <strain evidence="6 7">Glennie</strain>
    </source>
</reference>
<dbReference type="HOGENOM" id="CLU_058444_1_1_1"/>
<feature type="domain" description="MYND-type" evidence="5">
    <location>
        <begin position="17"/>
        <end position="54"/>
    </location>
</feature>
<dbReference type="OrthoDB" id="3174329at2759"/>
<dbReference type="GeneTree" id="ENSGT00390000004248"/>
<dbReference type="SUPFAM" id="SSF48452">
    <property type="entry name" value="TPR-like"/>
    <property type="match status" value="1"/>
</dbReference>
<dbReference type="CTD" id="84217"/>
<dbReference type="SUPFAM" id="SSF144232">
    <property type="entry name" value="HIT/MYND zinc finger-like"/>
    <property type="match status" value="1"/>
</dbReference>
<dbReference type="Pfam" id="PF01753">
    <property type="entry name" value="zf-MYND"/>
    <property type="match status" value="1"/>
</dbReference>
<dbReference type="KEGG" id="oaa:100073926"/>
<dbReference type="AlphaFoldDB" id="F6ZUQ7"/>
<evidence type="ECO:0000259" key="5">
    <source>
        <dbReference type="PROSITE" id="PS50865"/>
    </source>
</evidence>
<reference evidence="6" key="3">
    <citation type="submission" date="2025-09" db="UniProtKB">
        <authorList>
            <consortium name="Ensembl"/>
        </authorList>
    </citation>
    <scope>IDENTIFICATION</scope>
    <source>
        <strain evidence="6">Glennie</strain>
    </source>
</reference>
<dbReference type="GeneID" id="100073926"/>
<dbReference type="PANTHER" id="PTHR46533">
    <property type="entry name" value="ZINC FINGER MYND DOMAIN-CONTAINING PROTEIN 12"/>
    <property type="match status" value="1"/>
</dbReference>
<keyword evidence="3" id="KW-0862">Zinc</keyword>
<dbReference type="RefSeq" id="XP_028921645.1">
    <property type="nucleotide sequence ID" value="XM_029065812.2"/>
</dbReference>
<gene>
    <name evidence="6" type="primary">ZMYND12</name>
</gene>
<dbReference type="GO" id="GO:0007288">
    <property type="term" value="P:sperm axoneme assembly"/>
    <property type="evidence" value="ECO:0007669"/>
    <property type="project" value="Ensembl"/>
</dbReference>
<proteinExistence type="predicted"/>
<dbReference type="GO" id="GO:0008270">
    <property type="term" value="F:zinc ion binding"/>
    <property type="evidence" value="ECO:0007669"/>
    <property type="project" value="UniProtKB-KW"/>
</dbReference>
<reference evidence="6" key="2">
    <citation type="submission" date="2025-08" db="UniProtKB">
        <authorList>
            <consortium name="Ensembl"/>
        </authorList>
    </citation>
    <scope>IDENTIFICATION</scope>
    <source>
        <strain evidence="6">Glennie</strain>
    </source>
</reference>
<dbReference type="GO" id="GO:0036126">
    <property type="term" value="C:sperm flagellum"/>
    <property type="evidence" value="ECO:0007669"/>
    <property type="project" value="Ensembl"/>
</dbReference>
<dbReference type="Proteomes" id="UP000002279">
    <property type="component" value="Chromosome 5"/>
</dbReference>
<dbReference type="InterPro" id="IPR053248">
    <property type="entry name" value="Zinc_finger_MYND_domain"/>
</dbReference>
<dbReference type="Gene3D" id="1.25.40.10">
    <property type="entry name" value="Tetratricopeptide repeat domain"/>
    <property type="match status" value="1"/>
</dbReference>
<dbReference type="InParanoid" id="F6ZUQ7"/>
<dbReference type="OMA" id="KILFMLY"/>
<organism evidence="6 7">
    <name type="scientific">Ornithorhynchus anatinus</name>
    <name type="common">Duckbill platypus</name>
    <dbReference type="NCBI Taxonomy" id="9258"/>
    <lineage>
        <taxon>Eukaryota</taxon>
        <taxon>Metazoa</taxon>
        <taxon>Chordata</taxon>
        <taxon>Craniata</taxon>
        <taxon>Vertebrata</taxon>
        <taxon>Euteleostomi</taxon>
        <taxon>Mammalia</taxon>
        <taxon>Monotremata</taxon>
        <taxon>Ornithorhynchidae</taxon>
        <taxon>Ornithorhynchus</taxon>
    </lineage>
</organism>
<dbReference type="PANTHER" id="PTHR46533:SF1">
    <property type="entry name" value="ZINC FINGER MYND DOMAIN-CONTAINING PROTEIN 12"/>
    <property type="match status" value="1"/>
</dbReference>
<dbReference type="InterPro" id="IPR002893">
    <property type="entry name" value="Znf_MYND"/>
</dbReference>
<dbReference type="FunCoup" id="F6ZUQ7">
    <property type="interactions" value="40"/>
</dbReference>
<evidence type="ECO:0000256" key="1">
    <source>
        <dbReference type="ARBA" id="ARBA00022723"/>
    </source>
</evidence>
<protein>
    <submittedName>
        <fullName evidence="6">Zinc finger MYND-type containing 12</fullName>
    </submittedName>
</protein>
<keyword evidence="7" id="KW-1185">Reference proteome</keyword>
<evidence type="ECO:0000256" key="2">
    <source>
        <dbReference type="ARBA" id="ARBA00022771"/>
    </source>
</evidence>
<dbReference type="Gene3D" id="6.10.140.2220">
    <property type="match status" value="1"/>
</dbReference>
<dbReference type="eggNOG" id="ENOG502QSY3">
    <property type="taxonomic scope" value="Eukaryota"/>
</dbReference>
<keyword evidence="2 4" id="KW-0863">Zinc-finger</keyword>
<name>F6ZUQ7_ORNAN</name>
<dbReference type="InterPro" id="IPR011990">
    <property type="entry name" value="TPR-like_helical_dom_sf"/>
</dbReference>
<keyword evidence="1" id="KW-0479">Metal-binding</keyword>
<sequence>MNPIYPLALPKGRKLRCEVCEAPAERVCQGCMVTYYCDVEHQQVDWVSIHEKICQLLIPLRTSLPFFNSEEERKHGMEQLCLRQKHLIELTHKVAQKFLFEGKYEEALPAALHSLRFSINVHGLNSVELVPSYLLLAEANIGLSRIIQAEEFLSKAQWTILKSPECSDAILSKLHRNFGFLCVAKRNDDESLYHFANDIYYASCAYGTENINTSGEYFYMANVFYRQNKMDVADSLYAKVIEIWRKHLDKLIQFQLDSIKSSANILESEMEPNEGYLDETQETEGLQILMAILDIRERATKQQPLKTVHVLHVLAMLHYLMMDLPKAQEFATRAFLLTKQLANQGESETIQKLLRLIKSKQAVPEKPKLLS</sequence>